<evidence type="ECO:0000313" key="2">
    <source>
        <dbReference type="Proteomes" id="UP000192656"/>
    </source>
</evidence>
<protein>
    <submittedName>
        <fullName evidence="1">Uncharacterized protein</fullName>
    </submittedName>
</protein>
<dbReference type="STRING" id="937218.SAMN06297251_1166"/>
<name>A0A1W2DL88_9HYPH</name>
<proteinExistence type="predicted"/>
<dbReference type="AlphaFoldDB" id="A0A1W2DL88"/>
<dbReference type="RefSeq" id="WP_084411416.1">
    <property type="nucleotide sequence ID" value="NZ_FWXR01000016.1"/>
</dbReference>
<accession>A0A1W2DL88</accession>
<reference evidence="1 2" key="1">
    <citation type="submission" date="2017-04" db="EMBL/GenBank/DDBJ databases">
        <authorList>
            <person name="Afonso C.L."/>
            <person name="Miller P.J."/>
            <person name="Scott M.A."/>
            <person name="Spackman E."/>
            <person name="Goraichik I."/>
            <person name="Dimitrov K.M."/>
            <person name="Suarez D.L."/>
            <person name="Swayne D.E."/>
        </authorList>
    </citation>
    <scope>NUCLEOTIDE SEQUENCE [LARGE SCALE GENOMIC DNA]</scope>
    <source>
        <strain evidence="1 2">CGMCC 1.10972</strain>
    </source>
</reference>
<evidence type="ECO:0000313" key="1">
    <source>
        <dbReference type="EMBL" id="SMC98294.1"/>
    </source>
</evidence>
<keyword evidence="2" id="KW-1185">Reference proteome</keyword>
<dbReference type="Proteomes" id="UP000192656">
    <property type="component" value="Unassembled WGS sequence"/>
</dbReference>
<organism evidence="1 2">
    <name type="scientific">Fulvimarina manganoxydans</name>
    <dbReference type="NCBI Taxonomy" id="937218"/>
    <lineage>
        <taxon>Bacteria</taxon>
        <taxon>Pseudomonadati</taxon>
        <taxon>Pseudomonadota</taxon>
        <taxon>Alphaproteobacteria</taxon>
        <taxon>Hyphomicrobiales</taxon>
        <taxon>Aurantimonadaceae</taxon>
        <taxon>Fulvimarina</taxon>
    </lineage>
</organism>
<dbReference type="OrthoDB" id="8283038at2"/>
<gene>
    <name evidence="1" type="ORF">SAMN06297251_1166</name>
</gene>
<dbReference type="EMBL" id="FWXR01000016">
    <property type="protein sequence ID" value="SMC98294.1"/>
    <property type="molecule type" value="Genomic_DNA"/>
</dbReference>
<sequence length="635" mass="68737">MLLSPTEEIIYHFVGMRLTAYLDQWVDPELEGDTLAARDLILSKVGTLGDVHVEGFIESRLSDWTIAFENDRFDIVPAFTKRIAGPEQIEVNVHAVRAYGHPHHSISSPPMPEPSNGSPEYGYEMLHKSGTLGSILSVYEQSAFLDDRDILTMGGADETAATFIDSIAQSFREMVAAEPQFTPVPEKPDTIEALRSDLTLSSEGAGRDPALAEHAGSYLNGVQIDPEEVPQTGKLIQAMRDMFAREDGGATLSTGNNVVVAETLLSNYSMLAPVSVVLGDWHETNSISQVILRSGTEVSVGGVETLADTAYNHASFERIDRMADIEVSKGTFPFPVTYTVETVHADLKIVNYMVQMHTVFDGDSVVLSAVDHEATFTVGGNSSLTTFDVTDLLGSYDIVVIGGSVFEGNYLRQIAVLSDTDWIDSPIGRGLSAKTGGNLVANDGAIINYGTLDFSSMGEDMRDLVNRVTTGQPAGEGTGPALSFLGHSDLKVLFLDGDVYELNVVDQVSILDDSDSLQVAGRLADGLSQDRFLDWRISTGENAVVNSATILDVDDVAVDRYLDGSYYSQSMLAQAELVADTLEDVRQFDTSKLVPEIVAFTTMDDESDEEHSPQHHWSASDFAAGHYDGLSGMTA</sequence>